<name>A0AAN6XWE2_9PEZI</name>
<keyword evidence="4" id="KW-1185">Reference proteome</keyword>
<gene>
    <name evidence="3" type="ORF">QBC40DRAFT_75027</name>
</gene>
<proteinExistence type="predicted"/>
<protein>
    <submittedName>
        <fullName evidence="3">Heterokaryon incompatibility protein-domain-containing protein</fullName>
    </submittedName>
</protein>
<dbReference type="Pfam" id="PF06985">
    <property type="entry name" value="HET"/>
    <property type="match status" value="1"/>
</dbReference>
<dbReference type="InterPro" id="IPR010730">
    <property type="entry name" value="HET"/>
</dbReference>
<comment type="caution">
    <text evidence="3">The sequence shown here is derived from an EMBL/GenBank/DDBJ whole genome shotgun (WGS) entry which is preliminary data.</text>
</comment>
<dbReference type="PANTHER" id="PTHR33112">
    <property type="entry name" value="DOMAIN PROTEIN, PUTATIVE-RELATED"/>
    <property type="match status" value="1"/>
</dbReference>
<reference evidence="3" key="1">
    <citation type="journal article" date="2023" name="Mol. Phylogenet. Evol.">
        <title>Genome-scale phylogeny and comparative genomics of the fungal order Sordariales.</title>
        <authorList>
            <person name="Hensen N."/>
            <person name="Bonometti L."/>
            <person name="Westerberg I."/>
            <person name="Brannstrom I.O."/>
            <person name="Guillou S."/>
            <person name="Cros-Aarteil S."/>
            <person name="Calhoun S."/>
            <person name="Haridas S."/>
            <person name="Kuo A."/>
            <person name="Mondo S."/>
            <person name="Pangilinan J."/>
            <person name="Riley R."/>
            <person name="LaButti K."/>
            <person name="Andreopoulos B."/>
            <person name="Lipzen A."/>
            <person name="Chen C."/>
            <person name="Yan M."/>
            <person name="Daum C."/>
            <person name="Ng V."/>
            <person name="Clum A."/>
            <person name="Steindorff A."/>
            <person name="Ohm R.A."/>
            <person name="Martin F."/>
            <person name="Silar P."/>
            <person name="Natvig D.O."/>
            <person name="Lalanne C."/>
            <person name="Gautier V."/>
            <person name="Ament-Velasquez S.L."/>
            <person name="Kruys A."/>
            <person name="Hutchinson M.I."/>
            <person name="Powell A.J."/>
            <person name="Barry K."/>
            <person name="Miller A.N."/>
            <person name="Grigoriev I.V."/>
            <person name="Debuchy R."/>
            <person name="Gladieux P."/>
            <person name="Hiltunen Thoren M."/>
            <person name="Johannesson H."/>
        </authorList>
    </citation>
    <scope>NUCLEOTIDE SEQUENCE</scope>
    <source>
        <strain evidence="3">CBS 315.58</strain>
    </source>
</reference>
<feature type="region of interest" description="Disordered" evidence="1">
    <location>
        <begin position="31"/>
        <end position="50"/>
    </location>
</feature>
<dbReference type="EMBL" id="MU863879">
    <property type="protein sequence ID" value="KAK4204942.1"/>
    <property type="molecule type" value="Genomic_DNA"/>
</dbReference>
<evidence type="ECO:0000313" key="4">
    <source>
        <dbReference type="Proteomes" id="UP001303160"/>
    </source>
</evidence>
<evidence type="ECO:0000313" key="3">
    <source>
        <dbReference type="EMBL" id="KAK4204942.1"/>
    </source>
</evidence>
<organism evidence="3 4">
    <name type="scientific">Triangularia verruculosa</name>
    <dbReference type="NCBI Taxonomy" id="2587418"/>
    <lineage>
        <taxon>Eukaryota</taxon>
        <taxon>Fungi</taxon>
        <taxon>Dikarya</taxon>
        <taxon>Ascomycota</taxon>
        <taxon>Pezizomycotina</taxon>
        <taxon>Sordariomycetes</taxon>
        <taxon>Sordariomycetidae</taxon>
        <taxon>Sordariales</taxon>
        <taxon>Podosporaceae</taxon>
        <taxon>Triangularia</taxon>
    </lineage>
</organism>
<dbReference type="AlphaFoldDB" id="A0AAN6XWE2"/>
<feature type="compositionally biased region" description="Polar residues" evidence="1">
    <location>
        <begin position="35"/>
        <end position="45"/>
    </location>
</feature>
<dbReference type="PANTHER" id="PTHR33112:SF16">
    <property type="entry name" value="HETEROKARYON INCOMPATIBILITY DOMAIN-CONTAINING PROTEIN"/>
    <property type="match status" value="1"/>
</dbReference>
<sequence>MVLIKVSNLSANPERGEADVLSRKQTSLLDGEATPSLQSHQSMSSAPGDFLDARDQSIQIEDPEYAPHTCRHCSKIIIDMRSEPKDDKFRDYIGFTEADVALAAKEGCDLFSAFQKGDYLVSMASGPQNPIWVERTLEPPARVSFRELEMKRSSENVVFTNILVEFVLYTVPGQTPHELFGSQPPPNIVPNSQVSFSRARRFLEDCFANHTRCRGFNLKHMPTRVLEVYSPSDADTGDSPLPFRVRLVSNPAPGPYVTLSYCWGGDQPGKTLKRRLASYSRDIPLDSLPLTIIDALTVTHGVGLKYLWVDALCIIQDSDEDKMAEISNMHRIYRGSILTIAACVAGTSLDGFLRPRIHDRGYVLNVRLDSSNNDSSGEVRQVIGIPVRSRLDETIPPLYTRAWTFQEGQLSTRVLAYGNRGMVYHCLESRHCDGGHEQPIYDTWITKDAIGAGFRYLDPGNQSLSKIAHPCAWGSVLEAYTSRQLTVGDDKLLAVMAIAEEYRRTKPVTEYLAGLWREDFLFQCLWTVYRDSGIDTKFKRPEKYRAPSWSWASLDGHCRMFLHQGVLEGRISYKYCCELLHAETTLMSDNPLGQVKAGIIKLRGRVRQVVWRRDRTTKHDYGYGWAKGDPESKWRRPGELLGDDRLFWYIDVPDEWPLNEEVVMSCMEVCTYEAPNNVMQFSMLQLYEERGGSPNMTNGHGLLLVPVEGQPNTYRRTGVMTCDGYLKGDSSFEKRPYWFDEGPGVLQEVSVI</sequence>
<evidence type="ECO:0000259" key="2">
    <source>
        <dbReference type="Pfam" id="PF06985"/>
    </source>
</evidence>
<evidence type="ECO:0000256" key="1">
    <source>
        <dbReference type="SAM" id="MobiDB-lite"/>
    </source>
</evidence>
<feature type="domain" description="Heterokaryon incompatibility" evidence="2">
    <location>
        <begin position="256"/>
        <end position="407"/>
    </location>
</feature>
<dbReference type="Proteomes" id="UP001303160">
    <property type="component" value="Unassembled WGS sequence"/>
</dbReference>
<reference evidence="3" key="2">
    <citation type="submission" date="2023-05" db="EMBL/GenBank/DDBJ databases">
        <authorList>
            <consortium name="Lawrence Berkeley National Laboratory"/>
            <person name="Steindorff A."/>
            <person name="Hensen N."/>
            <person name="Bonometti L."/>
            <person name="Westerberg I."/>
            <person name="Brannstrom I.O."/>
            <person name="Guillou S."/>
            <person name="Cros-Aarteil S."/>
            <person name="Calhoun S."/>
            <person name="Haridas S."/>
            <person name="Kuo A."/>
            <person name="Mondo S."/>
            <person name="Pangilinan J."/>
            <person name="Riley R."/>
            <person name="Labutti K."/>
            <person name="Andreopoulos B."/>
            <person name="Lipzen A."/>
            <person name="Chen C."/>
            <person name="Yanf M."/>
            <person name="Daum C."/>
            <person name="Ng V."/>
            <person name="Clum A."/>
            <person name="Ohm R."/>
            <person name="Martin F."/>
            <person name="Silar P."/>
            <person name="Natvig D."/>
            <person name="Lalanne C."/>
            <person name="Gautier V."/>
            <person name="Ament-Velasquez S.L."/>
            <person name="Kruys A."/>
            <person name="Hutchinson M.I."/>
            <person name="Powell A.J."/>
            <person name="Barry K."/>
            <person name="Miller A.N."/>
            <person name="Grigoriev I.V."/>
            <person name="Debuchy R."/>
            <person name="Gladieux P."/>
            <person name="Thoren M.H."/>
            <person name="Johannesson H."/>
        </authorList>
    </citation>
    <scope>NUCLEOTIDE SEQUENCE</scope>
    <source>
        <strain evidence="3">CBS 315.58</strain>
    </source>
</reference>
<accession>A0AAN6XWE2</accession>